<dbReference type="STRING" id="857566.A0A1E3PKZ9"/>
<dbReference type="Pfam" id="PF00107">
    <property type="entry name" value="ADH_zinc_N"/>
    <property type="match status" value="1"/>
</dbReference>
<dbReference type="CDD" id="cd08233">
    <property type="entry name" value="butanediol_DH_like"/>
    <property type="match status" value="1"/>
</dbReference>
<dbReference type="PANTHER" id="PTHR43161:SF23">
    <property type="entry name" value="(R,R)-BUTANEDIOL DEHYDROGENASE-RELATED"/>
    <property type="match status" value="1"/>
</dbReference>
<evidence type="ECO:0000313" key="10">
    <source>
        <dbReference type="Proteomes" id="UP000095009"/>
    </source>
</evidence>
<evidence type="ECO:0000256" key="1">
    <source>
        <dbReference type="ARBA" id="ARBA00001947"/>
    </source>
</evidence>
<dbReference type="InterPro" id="IPR036291">
    <property type="entry name" value="NAD(P)-bd_dom_sf"/>
</dbReference>
<dbReference type="Proteomes" id="UP000095009">
    <property type="component" value="Unassembled WGS sequence"/>
</dbReference>
<keyword evidence="4" id="KW-0862">Zinc</keyword>
<dbReference type="PANTHER" id="PTHR43161">
    <property type="entry name" value="SORBITOL DEHYDROGENASE"/>
    <property type="match status" value="1"/>
</dbReference>
<evidence type="ECO:0000256" key="4">
    <source>
        <dbReference type="ARBA" id="ARBA00022833"/>
    </source>
</evidence>
<comment type="cofactor">
    <cofactor evidence="1">
        <name>Zn(2+)</name>
        <dbReference type="ChEBI" id="CHEBI:29105"/>
    </cofactor>
</comment>
<dbReference type="InterPro" id="IPR011032">
    <property type="entry name" value="GroES-like_sf"/>
</dbReference>
<evidence type="ECO:0000256" key="5">
    <source>
        <dbReference type="ARBA" id="ARBA00023002"/>
    </source>
</evidence>
<dbReference type="Pfam" id="PF08240">
    <property type="entry name" value="ADH_N"/>
    <property type="match status" value="1"/>
</dbReference>
<dbReference type="InterPro" id="IPR013149">
    <property type="entry name" value="ADH-like_C"/>
</dbReference>
<dbReference type="SUPFAM" id="SSF50129">
    <property type="entry name" value="GroES-like"/>
    <property type="match status" value="1"/>
</dbReference>
<dbReference type="AlphaFoldDB" id="A0A1E3PKZ9"/>
<proteinExistence type="inferred from homology"/>
<evidence type="ECO:0000259" key="8">
    <source>
        <dbReference type="Pfam" id="PF08240"/>
    </source>
</evidence>
<dbReference type="GO" id="GO:0005737">
    <property type="term" value="C:cytoplasm"/>
    <property type="evidence" value="ECO:0007669"/>
    <property type="project" value="TreeGrafter"/>
</dbReference>
<feature type="domain" description="Alcohol dehydrogenase-like N-terminal" evidence="8">
    <location>
        <begin position="25"/>
        <end position="154"/>
    </location>
</feature>
<reference evidence="9 10" key="1">
    <citation type="journal article" date="2016" name="Proc. Natl. Acad. Sci. U.S.A.">
        <title>Comparative genomics of biotechnologically important yeasts.</title>
        <authorList>
            <person name="Riley R."/>
            <person name="Haridas S."/>
            <person name="Wolfe K.H."/>
            <person name="Lopes M.R."/>
            <person name="Hittinger C.T."/>
            <person name="Goeker M."/>
            <person name="Salamov A.A."/>
            <person name="Wisecaver J.H."/>
            <person name="Long T.M."/>
            <person name="Calvey C.H."/>
            <person name="Aerts A.L."/>
            <person name="Barry K.W."/>
            <person name="Choi C."/>
            <person name="Clum A."/>
            <person name="Coughlan A.Y."/>
            <person name="Deshpande S."/>
            <person name="Douglass A.P."/>
            <person name="Hanson S.J."/>
            <person name="Klenk H.-P."/>
            <person name="LaButti K.M."/>
            <person name="Lapidus A."/>
            <person name="Lindquist E.A."/>
            <person name="Lipzen A.M."/>
            <person name="Meier-Kolthoff J.P."/>
            <person name="Ohm R.A."/>
            <person name="Otillar R.P."/>
            <person name="Pangilinan J.L."/>
            <person name="Peng Y."/>
            <person name="Rokas A."/>
            <person name="Rosa C.A."/>
            <person name="Scheuner C."/>
            <person name="Sibirny A.A."/>
            <person name="Slot J.C."/>
            <person name="Stielow J.B."/>
            <person name="Sun H."/>
            <person name="Kurtzman C.P."/>
            <person name="Blackwell M."/>
            <person name="Grigoriev I.V."/>
            <person name="Jeffries T.W."/>
        </authorList>
    </citation>
    <scope>NUCLEOTIDE SEQUENCE [LARGE SCALE GENOMIC DNA]</scope>
    <source>
        <strain evidence="9 10">DSM 6958</strain>
    </source>
</reference>
<dbReference type="Gene3D" id="3.90.180.10">
    <property type="entry name" value="Medium-chain alcohol dehydrogenases, catalytic domain"/>
    <property type="match status" value="1"/>
</dbReference>
<evidence type="ECO:0000256" key="6">
    <source>
        <dbReference type="ARBA" id="ARBA00023027"/>
    </source>
</evidence>
<accession>A0A1E3PKZ9</accession>
<keyword evidence="3" id="KW-0479">Metal-binding</keyword>
<dbReference type="EMBL" id="KV454409">
    <property type="protein sequence ID" value="ODQ66095.1"/>
    <property type="molecule type" value="Genomic_DNA"/>
</dbReference>
<dbReference type="InterPro" id="IPR013154">
    <property type="entry name" value="ADH-like_N"/>
</dbReference>
<name>A0A1E3PKZ9_9ASCO</name>
<keyword evidence="6" id="KW-0520">NAD</keyword>
<organism evidence="9 10">
    <name type="scientific">Nadsonia fulvescens var. elongata DSM 6958</name>
    <dbReference type="NCBI Taxonomy" id="857566"/>
    <lineage>
        <taxon>Eukaryota</taxon>
        <taxon>Fungi</taxon>
        <taxon>Dikarya</taxon>
        <taxon>Ascomycota</taxon>
        <taxon>Saccharomycotina</taxon>
        <taxon>Dipodascomycetes</taxon>
        <taxon>Dipodascales</taxon>
        <taxon>Dipodascales incertae sedis</taxon>
        <taxon>Nadsonia</taxon>
    </lineage>
</organism>
<gene>
    <name evidence="9" type="ORF">NADFUDRAFT_82958</name>
</gene>
<feature type="domain" description="Alcohol dehydrogenase-like C-terminal" evidence="7">
    <location>
        <begin position="192"/>
        <end position="324"/>
    </location>
</feature>
<evidence type="ECO:0000256" key="3">
    <source>
        <dbReference type="ARBA" id="ARBA00022723"/>
    </source>
</evidence>
<evidence type="ECO:0000313" key="9">
    <source>
        <dbReference type="EMBL" id="ODQ66095.1"/>
    </source>
</evidence>
<dbReference type="GO" id="GO:0046872">
    <property type="term" value="F:metal ion binding"/>
    <property type="evidence" value="ECO:0007669"/>
    <property type="project" value="UniProtKB-KW"/>
</dbReference>
<keyword evidence="5" id="KW-0560">Oxidoreductase</keyword>
<evidence type="ECO:0000259" key="7">
    <source>
        <dbReference type="Pfam" id="PF00107"/>
    </source>
</evidence>
<dbReference type="GO" id="GO:0034079">
    <property type="term" value="P:butanediol biosynthetic process"/>
    <property type="evidence" value="ECO:0007669"/>
    <property type="project" value="TreeGrafter"/>
</dbReference>
<comment type="similarity">
    <text evidence="2">Belongs to the zinc-containing alcohol dehydrogenase family.</text>
</comment>
<dbReference type="GO" id="GO:0000721">
    <property type="term" value="F:(R,R)-butanediol dehydrogenase activity"/>
    <property type="evidence" value="ECO:0007669"/>
    <property type="project" value="TreeGrafter"/>
</dbReference>
<sequence length="374" mass="40215">MKGLQFHGNKDIRVSDNIPQPKITQPDQCLLKVGFCGICGSDLHEYLDGPIFANPVTSDGATISGHCGPFEMGHEYSAEVVEIGTAVTKVKVGDKVCVEASYTCEDIGNPLCDACEEGATNVCQSIGFIGLSTNNGGLADFSVISERHVFKLPDDLPLELGALVEPLSVAWHAVKMSGFQKDQTALILGAGPIGIATILCLQAFGASRIIVSEPADIRRSQALAVGAHVALNPFEHKETEDLVKEIYKANSGRGVNSSFDCSGMECTLHAAIKGLKNGGNAINVAIWPNKYINFKPMDVTLQEKSYRGSICYKGEDFEEVIEALGDGRLDKTKIRNMITGKVHLNDVIEGGFDQLINNKDKHIKILATPNADLL</sequence>
<dbReference type="OrthoDB" id="5363962at2759"/>
<evidence type="ECO:0000256" key="2">
    <source>
        <dbReference type="ARBA" id="ARBA00008072"/>
    </source>
</evidence>
<protein>
    <submittedName>
        <fullName evidence="9">GroES-like protein</fullName>
    </submittedName>
</protein>
<dbReference type="SUPFAM" id="SSF51735">
    <property type="entry name" value="NAD(P)-binding Rossmann-fold domains"/>
    <property type="match status" value="1"/>
</dbReference>
<dbReference type="FunFam" id="3.40.50.720:FF:000068">
    <property type="entry name" value="Sorbitol dehydrogenase"/>
    <property type="match status" value="1"/>
</dbReference>
<dbReference type="Gene3D" id="3.40.50.720">
    <property type="entry name" value="NAD(P)-binding Rossmann-like Domain"/>
    <property type="match status" value="1"/>
</dbReference>
<keyword evidence="10" id="KW-1185">Reference proteome</keyword>